<accession>A0A7C2BCY0</accession>
<gene>
    <name evidence="1" type="ORF">ENP47_01015</name>
</gene>
<protein>
    <submittedName>
        <fullName evidence="1">DUF1641 domain-containing protein</fullName>
    </submittedName>
</protein>
<evidence type="ECO:0000313" key="1">
    <source>
        <dbReference type="EMBL" id="HEF64186.1"/>
    </source>
</evidence>
<comment type="caution">
    <text evidence="1">The sequence shown here is derived from an EMBL/GenBank/DDBJ whole genome shotgun (WGS) entry which is preliminary data.</text>
</comment>
<reference evidence="1" key="1">
    <citation type="journal article" date="2020" name="mSystems">
        <title>Genome- and Community-Level Interaction Insights into Carbon Utilization and Element Cycling Functions of Hydrothermarchaeota in Hydrothermal Sediment.</title>
        <authorList>
            <person name="Zhou Z."/>
            <person name="Liu Y."/>
            <person name="Xu W."/>
            <person name="Pan J."/>
            <person name="Luo Z.H."/>
            <person name="Li M."/>
        </authorList>
    </citation>
    <scope>NUCLEOTIDE SEQUENCE [LARGE SCALE GENOMIC DNA]</scope>
    <source>
        <strain evidence="1">SpSt-222</strain>
    </source>
</reference>
<name>A0A7C2BCY0_THERO</name>
<proteinExistence type="predicted"/>
<sequence>MSGQEMAMSMHLTPEQQERLEHLLERVVERADAIEQLLETIDLLAGSGLLAGIRAVLEEFDETFSAINRPELMGMVANAMMLLGLLSQLRYEPFFDLAMRAPAVMNEAYPAFKQRTQRLGLREALELIRSPEIAAALELLVAVLRAQRGRTTETVAPLPRTPGR</sequence>
<dbReference type="EMBL" id="DSJL01000001">
    <property type="protein sequence ID" value="HEF64186.1"/>
    <property type="molecule type" value="Genomic_DNA"/>
</dbReference>
<organism evidence="1">
    <name type="scientific">Thermomicrobium roseum</name>
    <dbReference type="NCBI Taxonomy" id="500"/>
    <lineage>
        <taxon>Bacteria</taxon>
        <taxon>Pseudomonadati</taxon>
        <taxon>Thermomicrobiota</taxon>
        <taxon>Thermomicrobia</taxon>
        <taxon>Thermomicrobiales</taxon>
        <taxon>Thermomicrobiaceae</taxon>
        <taxon>Thermomicrobium</taxon>
    </lineage>
</organism>
<dbReference type="AlphaFoldDB" id="A0A7C2BCY0"/>